<organism evidence="1 2">
    <name type="scientific">Mariniblastus fucicola</name>
    <dbReference type="NCBI Taxonomy" id="980251"/>
    <lineage>
        <taxon>Bacteria</taxon>
        <taxon>Pseudomonadati</taxon>
        <taxon>Planctomycetota</taxon>
        <taxon>Planctomycetia</taxon>
        <taxon>Pirellulales</taxon>
        <taxon>Pirellulaceae</taxon>
        <taxon>Mariniblastus</taxon>
    </lineage>
</organism>
<dbReference type="AlphaFoldDB" id="A0A5B9PAD9"/>
<dbReference type="STRING" id="980251.GCA_001642875_03362"/>
<name>A0A5B9PAD9_9BACT</name>
<protein>
    <recommendedName>
        <fullName evidence="3">DUF1365 domain-containing protein</fullName>
    </recommendedName>
</protein>
<evidence type="ECO:0008006" key="3">
    <source>
        <dbReference type="Google" id="ProtNLM"/>
    </source>
</evidence>
<dbReference type="RefSeq" id="WP_075085567.1">
    <property type="nucleotide sequence ID" value="NZ_CP042912.1"/>
</dbReference>
<accession>A0A5B9PAD9</accession>
<reference evidence="1 2" key="1">
    <citation type="submission" date="2019-08" db="EMBL/GenBank/DDBJ databases">
        <title>Deep-cultivation of Planctomycetes and their phenomic and genomic characterization uncovers novel biology.</title>
        <authorList>
            <person name="Wiegand S."/>
            <person name="Jogler M."/>
            <person name="Boedeker C."/>
            <person name="Pinto D."/>
            <person name="Vollmers J."/>
            <person name="Rivas-Marin E."/>
            <person name="Kohn T."/>
            <person name="Peeters S.H."/>
            <person name="Heuer A."/>
            <person name="Rast P."/>
            <person name="Oberbeckmann S."/>
            <person name="Bunk B."/>
            <person name="Jeske O."/>
            <person name="Meyerdierks A."/>
            <person name="Storesund J.E."/>
            <person name="Kallscheuer N."/>
            <person name="Luecker S."/>
            <person name="Lage O.M."/>
            <person name="Pohl T."/>
            <person name="Merkel B.J."/>
            <person name="Hornburger P."/>
            <person name="Mueller R.-W."/>
            <person name="Bruemmer F."/>
            <person name="Labrenz M."/>
            <person name="Spormann A.M."/>
            <person name="Op den Camp H."/>
            <person name="Overmann J."/>
            <person name="Amann R."/>
            <person name="Jetten M.S.M."/>
            <person name="Mascher T."/>
            <person name="Medema M.H."/>
            <person name="Devos D.P."/>
            <person name="Kaster A.-K."/>
            <person name="Ovreas L."/>
            <person name="Rohde M."/>
            <person name="Galperin M.Y."/>
            <person name="Jogler C."/>
        </authorList>
    </citation>
    <scope>NUCLEOTIDE SEQUENCE [LARGE SCALE GENOMIC DNA]</scope>
    <source>
        <strain evidence="1 2">FC18</strain>
    </source>
</reference>
<dbReference type="EMBL" id="CP042912">
    <property type="protein sequence ID" value="QEG21900.1"/>
    <property type="molecule type" value="Genomic_DNA"/>
</dbReference>
<dbReference type="InterPro" id="IPR010775">
    <property type="entry name" value="DUF1365"/>
</dbReference>
<dbReference type="Pfam" id="PF07103">
    <property type="entry name" value="DUF1365"/>
    <property type="match status" value="1"/>
</dbReference>
<evidence type="ECO:0000313" key="1">
    <source>
        <dbReference type="EMBL" id="QEG21900.1"/>
    </source>
</evidence>
<dbReference type="PANTHER" id="PTHR33973:SF4">
    <property type="entry name" value="OS07G0153300 PROTEIN"/>
    <property type="match status" value="1"/>
</dbReference>
<dbReference type="OrthoDB" id="9778801at2"/>
<dbReference type="KEGG" id="mff:MFFC18_17610"/>
<evidence type="ECO:0000313" key="2">
    <source>
        <dbReference type="Proteomes" id="UP000322214"/>
    </source>
</evidence>
<dbReference type="PANTHER" id="PTHR33973">
    <property type="entry name" value="OS07G0153300 PROTEIN"/>
    <property type="match status" value="1"/>
</dbReference>
<dbReference type="Proteomes" id="UP000322214">
    <property type="component" value="Chromosome"/>
</dbReference>
<sequence length="293" mass="34325">MSALESCIYRGTIRHRRQTPVKNAFKFPAYMMYVDLAELDTLFRKRLFWSVRRAAPVRFRRSDHMKVQPQELSLREAAIATLREHSFDKDIGPIRLLTQFRHFGFAMNPVSFYYCFDRDDNRVEAIIAEVNNTPWGEQHIYVVPARGDGSEEQKRVVIERLKKNFHVSPFMPMDMEYRMLFTIPGDQLGVKMQNFQQGERKFDVSMLMERVPITAWSLNWILLRYPMMTAQIFAGIYWQALKLYLKGCPYIPHSKSDESREVAPVIAGNIEPDPLTWNHRAEATARNTLKDPA</sequence>
<gene>
    <name evidence="1" type="ORF">MFFC18_17610</name>
</gene>
<keyword evidence="2" id="KW-1185">Reference proteome</keyword>
<proteinExistence type="predicted"/>